<proteinExistence type="predicted"/>
<gene>
    <name evidence="1" type="ORF">OJOIIACA_00006</name>
</gene>
<dbReference type="EMBL" id="MT631536">
    <property type="protein sequence ID" value="QNO53282.1"/>
    <property type="molecule type" value="Genomic_DNA"/>
</dbReference>
<evidence type="ECO:0000313" key="1">
    <source>
        <dbReference type="EMBL" id="QNO53282.1"/>
    </source>
</evidence>
<evidence type="ECO:0008006" key="2">
    <source>
        <dbReference type="Google" id="ProtNLM"/>
    </source>
</evidence>
<protein>
    <recommendedName>
        <fullName evidence="2">DUF4258 domain-containing protein</fullName>
    </recommendedName>
</protein>
<reference evidence="1" key="1">
    <citation type="submission" date="2020-06" db="EMBL/GenBank/DDBJ databases">
        <title>Unique genomic features of the anaerobic methanotrophic archaea.</title>
        <authorList>
            <person name="Chadwick G.L."/>
            <person name="Skennerton C.T."/>
            <person name="Laso-Perez R."/>
            <person name="Leu A.O."/>
            <person name="Speth D.R."/>
            <person name="Yu H."/>
            <person name="Morgan-Lang C."/>
            <person name="Hatzenpichler R."/>
            <person name="Goudeau D."/>
            <person name="Malmstrom R."/>
            <person name="Brazelton W.J."/>
            <person name="Woyke T."/>
            <person name="Hallam S.J."/>
            <person name="Tyson G.W."/>
            <person name="Wegener G."/>
            <person name="Boetius A."/>
            <person name="Orphan V."/>
        </authorList>
    </citation>
    <scope>NUCLEOTIDE SEQUENCE</scope>
</reference>
<dbReference type="AlphaFoldDB" id="A0A7G9YZ48"/>
<accession>A0A7G9YZ48</accession>
<sequence length="67" mass="8051">MRRRGIIKGLALKTLENPEEVKEGKYGRKIAQKVFGEYLLRVIFEDHENFILVITLYLTKPRRYLRE</sequence>
<name>A0A7G9YZ48_9EURY</name>
<organism evidence="1">
    <name type="scientific">Candidatus Methanophagaceae archaeon ANME-1 ERB6</name>
    <dbReference type="NCBI Taxonomy" id="2759912"/>
    <lineage>
        <taxon>Archaea</taxon>
        <taxon>Methanobacteriati</taxon>
        <taxon>Methanobacteriota</taxon>
        <taxon>Stenosarchaea group</taxon>
        <taxon>Methanomicrobia</taxon>
        <taxon>Candidatus Methanophagales</taxon>
        <taxon>Candidatus Methanophagaceae</taxon>
    </lineage>
</organism>